<keyword evidence="1" id="KW-1133">Transmembrane helix</keyword>
<comment type="caution">
    <text evidence="3">The sequence shown here is derived from an EMBL/GenBank/DDBJ whole genome shotgun (WGS) entry which is preliminary data.</text>
</comment>
<dbReference type="RefSeq" id="WP_345302729.1">
    <property type="nucleotide sequence ID" value="NZ_BAABJE010000005.1"/>
</dbReference>
<accession>A0ABP9B5R0</accession>
<keyword evidence="4" id="KW-1185">Reference proteome</keyword>
<dbReference type="PANTHER" id="PTHR42208">
    <property type="entry name" value="HEAVY METAL TRANSPORTER-RELATED"/>
    <property type="match status" value="1"/>
</dbReference>
<feature type="transmembrane region" description="Helical" evidence="1">
    <location>
        <begin position="83"/>
        <end position="103"/>
    </location>
</feature>
<evidence type="ECO:0000313" key="4">
    <source>
        <dbReference type="Proteomes" id="UP001499959"/>
    </source>
</evidence>
<feature type="transmembrane region" description="Helical" evidence="1">
    <location>
        <begin position="145"/>
        <end position="165"/>
    </location>
</feature>
<keyword evidence="1" id="KW-0812">Transmembrane</keyword>
<gene>
    <name evidence="3" type="ORF">GCM10023307_15430</name>
</gene>
<sequence>MLIDWLVIGAALLSGLLGGVHCAAMCGAIATSLSFGQKAANPATQWLHALQPNLGRVLGYTLAGAIVGGFGHGLVTVAQTPKLALLMRIAVGLMMIVVAVRLLDPRGRFNPLARPGRALWQHLQPLQRALLPADTAFKRIGIGLLWGWLPCGLSATLLATAWLQANAFNGALTMLAFGLGTLPVMLPLTWSGARLGQRLQRGGLRAAAGVFVLLAGGVTIAAPWLMQVPALHGVLSALGCRPLV</sequence>
<dbReference type="PANTHER" id="PTHR42208:SF1">
    <property type="entry name" value="HEAVY METAL TRANSPORTER"/>
    <property type="match status" value="1"/>
</dbReference>
<feature type="transmembrane region" description="Helical" evidence="1">
    <location>
        <begin position="171"/>
        <end position="190"/>
    </location>
</feature>
<keyword evidence="1" id="KW-0472">Membrane</keyword>
<evidence type="ECO:0000259" key="2">
    <source>
        <dbReference type="Pfam" id="PF13386"/>
    </source>
</evidence>
<dbReference type="InterPro" id="IPR039447">
    <property type="entry name" value="UreH-like_TM_dom"/>
</dbReference>
<evidence type="ECO:0000313" key="3">
    <source>
        <dbReference type="EMBL" id="GAA4791004.1"/>
    </source>
</evidence>
<evidence type="ECO:0000256" key="1">
    <source>
        <dbReference type="SAM" id="Phobius"/>
    </source>
</evidence>
<feature type="transmembrane region" description="Helical" evidence="1">
    <location>
        <begin position="202"/>
        <end position="226"/>
    </location>
</feature>
<proteinExistence type="predicted"/>
<protein>
    <submittedName>
        <fullName evidence="3">Sulfite exporter TauE/SafE family protein</fullName>
    </submittedName>
</protein>
<dbReference type="EMBL" id="BAABJE010000005">
    <property type="protein sequence ID" value="GAA4791004.1"/>
    <property type="molecule type" value="Genomic_DNA"/>
</dbReference>
<reference evidence="4" key="1">
    <citation type="journal article" date="2019" name="Int. J. Syst. Evol. Microbiol.">
        <title>The Global Catalogue of Microorganisms (GCM) 10K type strain sequencing project: providing services to taxonomists for standard genome sequencing and annotation.</title>
        <authorList>
            <consortium name="The Broad Institute Genomics Platform"/>
            <consortium name="The Broad Institute Genome Sequencing Center for Infectious Disease"/>
            <person name="Wu L."/>
            <person name="Ma J."/>
        </authorList>
    </citation>
    <scope>NUCLEOTIDE SEQUENCE [LARGE SCALE GENOMIC DNA]</scope>
    <source>
        <strain evidence="4">JCM 18204</strain>
    </source>
</reference>
<feature type="domain" description="Urease accessory protein UreH-like transmembrane" evidence="2">
    <location>
        <begin position="10"/>
        <end position="215"/>
    </location>
</feature>
<organism evidence="3 4">
    <name type="scientific">Lysobacter hankyongensis</name>
    <dbReference type="NCBI Taxonomy" id="1176535"/>
    <lineage>
        <taxon>Bacteria</taxon>
        <taxon>Pseudomonadati</taxon>
        <taxon>Pseudomonadota</taxon>
        <taxon>Gammaproteobacteria</taxon>
        <taxon>Lysobacterales</taxon>
        <taxon>Lysobacteraceae</taxon>
        <taxon>Lysobacter</taxon>
    </lineage>
</organism>
<dbReference type="Proteomes" id="UP001499959">
    <property type="component" value="Unassembled WGS sequence"/>
</dbReference>
<dbReference type="Pfam" id="PF13386">
    <property type="entry name" value="DsbD_2"/>
    <property type="match status" value="1"/>
</dbReference>
<name>A0ABP9B5R0_9GAMM</name>